<evidence type="ECO:0000313" key="2">
    <source>
        <dbReference type="Proteomes" id="UP000321367"/>
    </source>
</evidence>
<dbReference type="SUPFAM" id="SSF53474">
    <property type="entry name" value="alpha/beta-Hydrolases"/>
    <property type="match status" value="1"/>
</dbReference>
<gene>
    <name evidence="1" type="ORF">ES724_10655</name>
</gene>
<dbReference type="InterPro" id="IPR050583">
    <property type="entry name" value="Mycobacterial_A85_antigen"/>
</dbReference>
<keyword evidence="2" id="KW-1185">Reference proteome</keyword>
<dbReference type="RefSeq" id="WP_146932837.1">
    <property type="nucleotide sequence ID" value="NZ_CBCSHZ010000010.1"/>
</dbReference>
<dbReference type="InterPro" id="IPR029058">
    <property type="entry name" value="AB_hydrolase_fold"/>
</dbReference>
<protein>
    <submittedName>
        <fullName evidence="1">Alpha/beta hydrolase</fullName>
    </submittedName>
</protein>
<name>A0A5C6ZTT0_9FLAO</name>
<dbReference type="AlphaFoldDB" id="A0A5C6ZTT0"/>
<dbReference type="GO" id="GO:0016787">
    <property type="term" value="F:hydrolase activity"/>
    <property type="evidence" value="ECO:0007669"/>
    <property type="project" value="UniProtKB-KW"/>
</dbReference>
<keyword evidence="1" id="KW-0378">Hydrolase</keyword>
<accession>A0A5C6ZTT0</accession>
<dbReference type="Gene3D" id="3.40.50.1820">
    <property type="entry name" value="alpha/beta hydrolase"/>
    <property type="match status" value="1"/>
</dbReference>
<dbReference type="EMBL" id="VORY01000012">
    <property type="protein sequence ID" value="TXD93249.1"/>
    <property type="molecule type" value="Genomic_DNA"/>
</dbReference>
<reference evidence="1 2" key="1">
    <citation type="submission" date="2019-08" db="EMBL/GenBank/DDBJ databases">
        <title>Genome sequence of Gillisia hiemivivida IC154 (type strain).</title>
        <authorList>
            <person name="Bowman J.P."/>
        </authorList>
    </citation>
    <scope>NUCLEOTIDE SEQUENCE [LARGE SCALE GENOMIC DNA]</scope>
    <source>
        <strain evidence="1 2">IC154</strain>
    </source>
</reference>
<evidence type="ECO:0000313" key="1">
    <source>
        <dbReference type="EMBL" id="TXD93249.1"/>
    </source>
</evidence>
<comment type="caution">
    <text evidence="1">The sequence shown here is derived from an EMBL/GenBank/DDBJ whole genome shotgun (WGS) entry which is preliminary data.</text>
</comment>
<dbReference type="OrthoDB" id="9803578at2"/>
<dbReference type="PANTHER" id="PTHR48098">
    <property type="entry name" value="ENTEROCHELIN ESTERASE-RELATED"/>
    <property type="match status" value="1"/>
</dbReference>
<proteinExistence type="predicted"/>
<dbReference type="Proteomes" id="UP000321367">
    <property type="component" value="Unassembled WGS sequence"/>
</dbReference>
<dbReference type="Pfam" id="PF00756">
    <property type="entry name" value="Esterase"/>
    <property type="match status" value="1"/>
</dbReference>
<organism evidence="1 2">
    <name type="scientific">Gillisia hiemivivida</name>
    <dbReference type="NCBI Taxonomy" id="291190"/>
    <lineage>
        <taxon>Bacteria</taxon>
        <taxon>Pseudomonadati</taxon>
        <taxon>Bacteroidota</taxon>
        <taxon>Flavobacteriia</taxon>
        <taxon>Flavobacteriales</taxon>
        <taxon>Flavobacteriaceae</taxon>
        <taxon>Gillisia</taxon>
    </lineage>
</organism>
<sequence length="275" mass="31396">MNKQFYLGYIFLVILLLVEVPTQAQSSASKNVSTFLIEPPQLDTLKKIWVYLPKSYTSQTKKYPVLYLQDAQNLFDISTSFVGEWRVDETLDSLGLDLIVIGIEHGNDKRIDELTPFPHPEYKGGHADAYLRFITETLKPKVDSLYNTSTTTENTFIGGSSLGGLFSYYATLRHPDVFSKAIVFSPSFWYSEDVFSYVESIESEDIEDLQFYFRAGENESETMLPLMFKMKKLLSSKLASDTQINIDSIPDGEHNEKLWAKSFPDAALWLLDLEK</sequence>
<dbReference type="InterPro" id="IPR000801">
    <property type="entry name" value="Esterase-like"/>
</dbReference>
<dbReference type="PANTHER" id="PTHR48098:SF6">
    <property type="entry name" value="FERRI-BACILLIBACTIN ESTERASE BESA"/>
    <property type="match status" value="1"/>
</dbReference>